<evidence type="ECO:0000256" key="3">
    <source>
        <dbReference type="PIRSR" id="PIRSR600223-1"/>
    </source>
</evidence>
<dbReference type="InterPro" id="IPR019533">
    <property type="entry name" value="Peptidase_S26"/>
</dbReference>
<reference evidence="6 7" key="1">
    <citation type="submission" date="2018-05" db="EMBL/GenBank/DDBJ databases">
        <title>Genomic Encyclopedia of Type Strains, Phase IV (KMG-IV): sequencing the most valuable type-strain genomes for metagenomic binning, comparative biology and taxonomic classification.</title>
        <authorList>
            <person name="Goeker M."/>
        </authorList>
    </citation>
    <scope>NUCLEOTIDE SEQUENCE [LARGE SCALE GENOMIC DNA]</scope>
    <source>
        <strain evidence="6 7">DSM 22440</strain>
    </source>
</reference>
<dbReference type="PANTHER" id="PTHR43390">
    <property type="entry name" value="SIGNAL PEPTIDASE I"/>
    <property type="match status" value="1"/>
</dbReference>
<dbReference type="OrthoDB" id="9802919at2"/>
<dbReference type="PRINTS" id="PR00727">
    <property type="entry name" value="LEADERPTASE"/>
</dbReference>
<keyword evidence="4" id="KW-0812">Transmembrane</keyword>
<evidence type="ECO:0000259" key="5">
    <source>
        <dbReference type="Pfam" id="PF10502"/>
    </source>
</evidence>
<keyword evidence="4" id="KW-1133">Transmembrane helix</keyword>
<accession>A0A2V3WUK4</accession>
<feature type="domain" description="Peptidase S26" evidence="5">
    <location>
        <begin position="11"/>
        <end position="163"/>
    </location>
</feature>
<evidence type="ECO:0000313" key="7">
    <source>
        <dbReference type="Proteomes" id="UP000247922"/>
    </source>
</evidence>
<evidence type="ECO:0000256" key="2">
    <source>
        <dbReference type="ARBA" id="ARBA00009370"/>
    </source>
</evidence>
<feature type="active site" evidence="3">
    <location>
        <position position="80"/>
    </location>
</feature>
<dbReference type="SUPFAM" id="SSF51306">
    <property type="entry name" value="LexA/Signal peptidase"/>
    <property type="match status" value="1"/>
</dbReference>
<evidence type="ECO:0000256" key="4">
    <source>
        <dbReference type="RuleBase" id="RU362042"/>
    </source>
</evidence>
<feature type="transmembrane region" description="Helical" evidence="4">
    <location>
        <begin position="12"/>
        <end position="31"/>
    </location>
</feature>
<gene>
    <name evidence="6" type="ORF">DES38_102236</name>
</gene>
<dbReference type="InterPro" id="IPR036286">
    <property type="entry name" value="LexA/Signal_pep-like_sf"/>
</dbReference>
<sequence length="173" mass="20481">MTEKKNKKVLSFFVLFITLVITMLFVRQYIFKTAIVDGKSMMPTVNDEQTILYNRLSYLFSEPTRGDVVVIEKENRTYIKRIIGLPQETIEVIDQQLYINQVPYQQAFITDAQSFWTHDIVETMIPKSYYYVMGDNRRNSRDTRNSLGFIHRDEIIGRAELIIYPISSWQVIY</sequence>
<comment type="caution">
    <text evidence="6">The sequence shown here is derived from an EMBL/GenBank/DDBJ whole genome shotgun (WGS) entry which is preliminary data.</text>
</comment>
<dbReference type="CDD" id="cd06530">
    <property type="entry name" value="S26_SPase_I"/>
    <property type="match status" value="1"/>
</dbReference>
<proteinExistence type="inferred from homology"/>
<comment type="catalytic activity">
    <reaction evidence="4">
        <text>Cleavage of hydrophobic, N-terminal signal or leader sequences from secreted and periplasmic proteins.</text>
        <dbReference type="EC" id="3.4.21.89"/>
    </reaction>
</comment>
<dbReference type="NCBIfam" id="TIGR02227">
    <property type="entry name" value="sigpep_I_bact"/>
    <property type="match status" value="1"/>
</dbReference>
<dbReference type="RefSeq" id="WP_110250527.1">
    <property type="nucleotide sequence ID" value="NZ_QJJR01000002.1"/>
</dbReference>
<evidence type="ECO:0000256" key="1">
    <source>
        <dbReference type="ARBA" id="ARBA00004401"/>
    </source>
</evidence>
<dbReference type="GO" id="GO:0005886">
    <property type="term" value="C:plasma membrane"/>
    <property type="evidence" value="ECO:0007669"/>
    <property type="project" value="UniProtKB-SubCell"/>
</dbReference>
<dbReference type="Pfam" id="PF10502">
    <property type="entry name" value="Peptidase_S26"/>
    <property type="match status" value="1"/>
</dbReference>
<dbReference type="AlphaFoldDB" id="A0A2V3WUK4"/>
<keyword evidence="4" id="KW-0472">Membrane</keyword>
<protein>
    <recommendedName>
        <fullName evidence="4">Signal peptidase I</fullName>
        <ecNumber evidence="4">3.4.21.89</ecNumber>
    </recommendedName>
</protein>
<comment type="subcellular location">
    <subcellularLocation>
        <location evidence="1">Cell membrane</location>
        <topology evidence="1">Single-pass type II membrane protein</topology>
    </subcellularLocation>
    <subcellularLocation>
        <location evidence="4">Membrane</location>
        <topology evidence="4">Single-pass type II membrane protein</topology>
    </subcellularLocation>
</comment>
<dbReference type="GO" id="GO:0006465">
    <property type="term" value="P:signal peptide processing"/>
    <property type="evidence" value="ECO:0007669"/>
    <property type="project" value="InterPro"/>
</dbReference>
<feature type="active site" evidence="3">
    <location>
        <position position="40"/>
    </location>
</feature>
<dbReference type="Gene3D" id="2.10.109.10">
    <property type="entry name" value="Umud Fragment, subunit A"/>
    <property type="match status" value="1"/>
</dbReference>
<dbReference type="GO" id="GO:0004252">
    <property type="term" value="F:serine-type endopeptidase activity"/>
    <property type="evidence" value="ECO:0007669"/>
    <property type="project" value="InterPro"/>
</dbReference>
<dbReference type="EC" id="3.4.21.89" evidence="4"/>
<keyword evidence="4" id="KW-0645">Protease</keyword>
<dbReference type="Proteomes" id="UP000247922">
    <property type="component" value="Unassembled WGS sequence"/>
</dbReference>
<dbReference type="PANTHER" id="PTHR43390:SF1">
    <property type="entry name" value="CHLOROPLAST PROCESSING PEPTIDASE"/>
    <property type="match status" value="1"/>
</dbReference>
<evidence type="ECO:0000313" key="6">
    <source>
        <dbReference type="EMBL" id="PXW92652.1"/>
    </source>
</evidence>
<dbReference type="GO" id="GO:0009003">
    <property type="term" value="F:signal peptidase activity"/>
    <property type="evidence" value="ECO:0007669"/>
    <property type="project" value="UniProtKB-EC"/>
</dbReference>
<dbReference type="EMBL" id="QJJR01000002">
    <property type="protein sequence ID" value="PXW92652.1"/>
    <property type="molecule type" value="Genomic_DNA"/>
</dbReference>
<name>A0A2V3WUK4_9BACI</name>
<dbReference type="InterPro" id="IPR000223">
    <property type="entry name" value="Pept_S26A_signal_pept_1"/>
</dbReference>
<keyword evidence="7" id="KW-1185">Reference proteome</keyword>
<comment type="similarity">
    <text evidence="2 4">Belongs to the peptidase S26 family.</text>
</comment>
<organism evidence="6 7">
    <name type="scientific">Streptohalobacillus salinus</name>
    <dbReference type="NCBI Taxonomy" id="621096"/>
    <lineage>
        <taxon>Bacteria</taxon>
        <taxon>Bacillati</taxon>
        <taxon>Bacillota</taxon>
        <taxon>Bacilli</taxon>
        <taxon>Bacillales</taxon>
        <taxon>Bacillaceae</taxon>
        <taxon>Streptohalobacillus</taxon>
    </lineage>
</organism>
<keyword evidence="4" id="KW-0378">Hydrolase</keyword>